<reference evidence="1 2" key="1">
    <citation type="journal article" date="2020" name="Mol. Biol. Evol.">
        <title>Distinct Expression and Methylation Patterns for Genes with Different Fates following a Single Whole-Genome Duplication in Flowering Plants.</title>
        <authorList>
            <person name="Shi T."/>
            <person name="Rahmani R.S."/>
            <person name="Gugger P.F."/>
            <person name="Wang M."/>
            <person name="Li H."/>
            <person name="Zhang Y."/>
            <person name="Li Z."/>
            <person name="Wang Q."/>
            <person name="Van de Peer Y."/>
            <person name="Marchal K."/>
            <person name="Chen J."/>
        </authorList>
    </citation>
    <scope>NUCLEOTIDE SEQUENCE [LARGE SCALE GENOMIC DNA]</scope>
    <source>
        <tissue evidence="1">Leaf</tissue>
    </source>
</reference>
<comment type="caution">
    <text evidence="1">The sequence shown here is derived from an EMBL/GenBank/DDBJ whole genome shotgun (WGS) entry which is preliminary data.</text>
</comment>
<protein>
    <submittedName>
        <fullName evidence="1">Uncharacterized protein</fullName>
    </submittedName>
</protein>
<accession>A0A822ZSK5</accession>
<gene>
    <name evidence="1" type="ORF">HUJ06_004549</name>
</gene>
<organism evidence="1 2">
    <name type="scientific">Nelumbo nucifera</name>
    <name type="common">Sacred lotus</name>
    <dbReference type="NCBI Taxonomy" id="4432"/>
    <lineage>
        <taxon>Eukaryota</taxon>
        <taxon>Viridiplantae</taxon>
        <taxon>Streptophyta</taxon>
        <taxon>Embryophyta</taxon>
        <taxon>Tracheophyta</taxon>
        <taxon>Spermatophyta</taxon>
        <taxon>Magnoliopsida</taxon>
        <taxon>Proteales</taxon>
        <taxon>Nelumbonaceae</taxon>
        <taxon>Nelumbo</taxon>
    </lineage>
</organism>
<dbReference type="AlphaFoldDB" id="A0A822ZSK5"/>
<name>A0A822ZSK5_NELNU</name>
<dbReference type="EMBL" id="DUZY01000007">
    <property type="protein sequence ID" value="DAD46319.1"/>
    <property type="molecule type" value="Genomic_DNA"/>
</dbReference>
<evidence type="ECO:0000313" key="2">
    <source>
        <dbReference type="Proteomes" id="UP000607653"/>
    </source>
</evidence>
<proteinExistence type="predicted"/>
<evidence type="ECO:0000313" key="1">
    <source>
        <dbReference type="EMBL" id="DAD46319.1"/>
    </source>
</evidence>
<dbReference type="Proteomes" id="UP000607653">
    <property type="component" value="Unassembled WGS sequence"/>
</dbReference>
<keyword evidence="2" id="KW-1185">Reference proteome</keyword>
<sequence length="61" mass="7323">MNSKCFMEKLRKKTHNILGNLFHLQSTIYWNQLHMVSVQALCIWARSWTLKPADLLLFFKK</sequence>